<sequence length="639" mass="73367">MYCGTWIDKLELELKHDPDLVNAYKSQLTPLCYAIKHKQKHVIHFLLENTQDLDIFKNEIRALFQAIIQNDNQSLLLLLDFCPSTAIPKELAKELLLKAVNSVSPESAEIILRREATDIQYIQGLLNDIAITPASIKFEIANIQNWPFELIEKANELCSLPVFYHLITKGKSNDLQWWLFEKFKHDNSLKTNDIDTSIAEKDTKLLQVDMVDDNNESIIQPQENPEEIPIWRDLQDNAVLWAVEHHRADNLFILLNFNKDLLHKSDNAKKAWEAAIRNRYYIHDKLIYDNTLQCIEILAKELEKDIYLPFNILEENLYNLAQDNQWDRISYILSFGEQLSAEILNTIDVSGNALVHVICQEGKVDILKLLVKQENFNPQLPSNEGEYPLYIANKNKKIDLSIRDTIVNLLLYAGANHQLLLEPKHKRYEDQKHLNKIIDTKALKDLRQPKKLALQCAISNPLPIAVITTLLNEDPKLGGDTPLILAAKQDRHDCIKMLLDAKADIDAINDLGETALRCAATKGFKMTTNALIDALADINIKAKDNLTVVEKLQKDKDCHIKWEDNQLKLTPQACILKTILEIRQHPDQAYQEKLTQYLLDLTAEKAFEGSGFSRAVNFNPELARDFLNDCVDQHRHMKS</sequence>
<evidence type="ECO:0000256" key="2">
    <source>
        <dbReference type="ARBA" id="ARBA00023043"/>
    </source>
</evidence>
<keyword evidence="1" id="KW-0677">Repeat</keyword>
<protein>
    <recommendedName>
        <fullName evidence="6">Ankyrin repeat protein</fullName>
    </recommendedName>
</protein>
<organism evidence="4 5">
    <name type="scientific">Thraustotheca clavata</name>
    <dbReference type="NCBI Taxonomy" id="74557"/>
    <lineage>
        <taxon>Eukaryota</taxon>
        <taxon>Sar</taxon>
        <taxon>Stramenopiles</taxon>
        <taxon>Oomycota</taxon>
        <taxon>Saprolegniomycetes</taxon>
        <taxon>Saprolegniales</taxon>
        <taxon>Achlyaceae</taxon>
        <taxon>Thraustotheca</taxon>
    </lineage>
</organism>
<evidence type="ECO:0000313" key="4">
    <source>
        <dbReference type="EMBL" id="OQR99408.1"/>
    </source>
</evidence>
<dbReference type="Pfam" id="PF12796">
    <property type="entry name" value="Ank_2"/>
    <property type="match status" value="1"/>
</dbReference>
<reference evidence="4 5" key="1">
    <citation type="journal article" date="2014" name="Genome Biol. Evol.">
        <title>The secreted proteins of Achlya hypogyna and Thraustotheca clavata identify the ancestral oomycete secretome and reveal gene acquisitions by horizontal gene transfer.</title>
        <authorList>
            <person name="Misner I."/>
            <person name="Blouin N."/>
            <person name="Leonard G."/>
            <person name="Richards T.A."/>
            <person name="Lane C.E."/>
        </authorList>
    </citation>
    <scope>NUCLEOTIDE SEQUENCE [LARGE SCALE GENOMIC DNA]</scope>
    <source>
        <strain evidence="4 5">ATCC 34112</strain>
    </source>
</reference>
<dbReference type="EMBL" id="JNBS01001813">
    <property type="protein sequence ID" value="OQR99408.1"/>
    <property type="molecule type" value="Genomic_DNA"/>
</dbReference>
<dbReference type="InterPro" id="IPR002110">
    <property type="entry name" value="Ankyrin_rpt"/>
</dbReference>
<proteinExistence type="predicted"/>
<accession>A0A1V9ZN45</accession>
<comment type="caution">
    <text evidence="4">The sequence shown here is derived from an EMBL/GenBank/DDBJ whole genome shotgun (WGS) entry which is preliminary data.</text>
</comment>
<dbReference type="PANTHER" id="PTHR24198:SF165">
    <property type="entry name" value="ANKYRIN REPEAT-CONTAINING PROTEIN-RELATED"/>
    <property type="match status" value="1"/>
</dbReference>
<keyword evidence="2 3" id="KW-0040">ANK repeat</keyword>
<dbReference type="Gene3D" id="1.25.40.20">
    <property type="entry name" value="Ankyrin repeat-containing domain"/>
    <property type="match status" value="3"/>
</dbReference>
<evidence type="ECO:0000313" key="5">
    <source>
        <dbReference type="Proteomes" id="UP000243217"/>
    </source>
</evidence>
<gene>
    <name evidence="4" type="ORF">THRCLA_06536</name>
</gene>
<evidence type="ECO:0000256" key="1">
    <source>
        <dbReference type="ARBA" id="ARBA00022737"/>
    </source>
</evidence>
<name>A0A1V9ZN45_9STRA</name>
<dbReference type="PROSITE" id="PS50088">
    <property type="entry name" value="ANK_REPEAT"/>
    <property type="match status" value="1"/>
</dbReference>
<dbReference type="Proteomes" id="UP000243217">
    <property type="component" value="Unassembled WGS sequence"/>
</dbReference>
<dbReference type="SMART" id="SM00248">
    <property type="entry name" value="ANK"/>
    <property type="match status" value="6"/>
</dbReference>
<dbReference type="STRING" id="74557.A0A1V9ZN45"/>
<dbReference type="AlphaFoldDB" id="A0A1V9ZN45"/>
<dbReference type="InterPro" id="IPR036770">
    <property type="entry name" value="Ankyrin_rpt-contain_sf"/>
</dbReference>
<dbReference type="OrthoDB" id="6718656at2759"/>
<keyword evidence="5" id="KW-1185">Reference proteome</keyword>
<dbReference type="SUPFAM" id="SSF48403">
    <property type="entry name" value="Ankyrin repeat"/>
    <property type="match status" value="1"/>
</dbReference>
<evidence type="ECO:0008006" key="6">
    <source>
        <dbReference type="Google" id="ProtNLM"/>
    </source>
</evidence>
<feature type="repeat" description="ANK" evidence="3">
    <location>
        <begin position="478"/>
        <end position="510"/>
    </location>
</feature>
<dbReference type="PANTHER" id="PTHR24198">
    <property type="entry name" value="ANKYRIN REPEAT AND PROTEIN KINASE DOMAIN-CONTAINING PROTEIN"/>
    <property type="match status" value="1"/>
</dbReference>
<evidence type="ECO:0000256" key="3">
    <source>
        <dbReference type="PROSITE-ProRule" id="PRU00023"/>
    </source>
</evidence>
<dbReference type="PROSITE" id="PS50297">
    <property type="entry name" value="ANK_REP_REGION"/>
    <property type="match status" value="1"/>
</dbReference>